<dbReference type="HOGENOM" id="CLU_100118_0_0_9"/>
<name>F2JLD9_CELLD</name>
<dbReference type="KEGG" id="cle:Clole_0488"/>
<evidence type="ECO:0000313" key="2">
    <source>
        <dbReference type="Proteomes" id="UP000008467"/>
    </source>
</evidence>
<evidence type="ECO:0000313" key="1">
    <source>
        <dbReference type="EMBL" id="ADZ82227.1"/>
    </source>
</evidence>
<dbReference type="Proteomes" id="UP000008467">
    <property type="component" value="Chromosome"/>
</dbReference>
<evidence type="ECO:0008006" key="3">
    <source>
        <dbReference type="Google" id="ProtNLM"/>
    </source>
</evidence>
<dbReference type="AlphaFoldDB" id="F2JLD9"/>
<proteinExistence type="predicted"/>
<accession>F2JLD9</accession>
<dbReference type="STRING" id="642492.Clole_0488"/>
<gene>
    <name evidence="1" type="ordered locus">Clole_0488</name>
</gene>
<dbReference type="EMBL" id="CP002582">
    <property type="protein sequence ID" value="ADZ82227.1"/>
    <property type="molecule type" value="Genomic_DNA"/>
</dbReference>
<organism evidence="1 2">
    <name type="scientific">Cellulosilyticum lentocellum (strain ATCC 49066 / DSM 5427 / NCIMB 11756 / RHM5)</name>
    <name type="common">Clostridium lentocellum</name>
    <dbReference type="NCBI Taxonomy" id="642492"/>
    <lineage>
        <taxon>Bacteria</taxon>
        <taxon>Bacillati</taxon>
        <taxon>Bacillota</taxon>
        <taxon>Clostridia</taxon>
        <taxon>Lachnospirales</taxon>
        <taxon>Cellulosilyticaceae</taxon>
        <taxon>Cellulosilyticum</taxon>
    </lineage>
</organism>
<sequence>MENSKLHSIQIDGLGTYGGGEFDKVSIAGSGKFTESVKSEKFQVSGIGTLLGELETKKLGVSGTCKVEGNVLAENIDVSGVLKCEGNVEVSEELRVNGMTKIEQCLKANTVKGKGFLEVKEDIAGEMIEIEGVLNCGKFLNCEVLVFTAVGTSVLNEVGAARVRIRQGYESVTKFLGPFMPKILKENKVVASTIEGDEIILENCEAKVVRGKNIKIGKGCRIGVVEYSDQIDVDPEAIVDTVNQI</sequence>
<keyword evidence="2" id="KW-1185">Reference proteome</keyword>
<reference evidence="1 2" key="1">
    <citation type="journal article" date="2011" name="J. Bacteriol.">
        <title>Complete genome sequence of the cellulose-degrading bacterium Cellulosilyticum lentocellum.</title>
        <authorList>
            <consortium name="US DOE Joint Genome Institute"/>
            <person name="Miller D.A."/>
            <person name="Suen G."/>
            <person name="Bruce D."/>
            <person name="Copeland A."/>
            <person name="Cheng J.F."/>
            <person name="Detter C."/>
            <person name="Goodwin L.A."/>
            <person name="Han C.S."/>
            <person name="Hauser L.J."/>
            <person name="Land M.L."/>
            <person name="Lapidus A."/>
            <person name="Lucas S."/>
            <person name="Meincke L."/>
            <person name="Pitluck S."/>
            <person name="Tapia R."/>
            <person name="Teshima H."/>
            <person name="Woyke T."/>
            <person name="Fox B.G."/>
            <person name="Angert E.R."/>
            <person name="Currie C.R."/>
        </authorList>
    </citation>
    <scope>NUCLEOTIDE SEQUENCE [LARGE SCALE GENOMIC DNA]</scope>
    <source>
        <strain evidence="2">ATCC 49066 / DSM 5427 / NCIMB 11756 / RHM5</strain>
    </source>
</reference>
<dbReference type="RefSeq" id="WP_013655528.1">
    <property type="nucleotide sequence ID" value="NC_015275.1"/>
</dbReference>
<protein>
    <recommendedName>
        <fullName evidence="3">Polymer-forming cytoskeletal</fullName>
    </recommendedName>
</protein>
<dbReference type="eggNOG" id="COG1664">
    <property type="taxonomic scope" value="Bacteria"/>
</dbReference>